<reference evidence="3 5" key="1">
    <citation type="submission" date="2020-06" db="EMBL/GenBank/DDBJ databases">
        <title>Anoxygenic phototrophic Chloroflexota member uses a Type I reaction center.</title>
        <authorList>
            <person name="Tsuji J.M."/>
            <person name="Shaw N.A."/>
            <person name="Nagashima S."/>
            <person name="Venkiteswaran J."/>
            <person name="Schiff S.L."/>
            <person name="Hanada S."/>
            <person name="Tank M."/>
            <person name="Neufeld J.D."/>
        </authorList>
    </citation>
    <scope>NUCLEOTIDE SEQUENCE [LARGE SCALE GENOMIC DNA]</scope>
    <source>
        <strain evidence="3">L227-S17</strain>
    </source>
</reference>
<reference evidence="4" key="2">
    <citation type="journal article" date="2024" name="Nature">
        <title>Anoxygenic phototroph of the Chloroflexota uses a type I reaction centre.</title>
        <authorList>
            <person name="Tsuji J.M."/>
            <person name="Shaw N.A."/>
            <person name="Nagashima S."/>
            <person name="Venkiteswaran J.J."/>
            <person name="Schiff S.L."/>
            <person name="Watanabe T."/>
            <person name="Fukui M."/>
            <person name="Hanada S."/>
            <person name="Tank M."/>
            <person name="Neufeld J.D."/>
        </authorList>
    </citation>
    <scope>NUCLEOTIDE SEQUENCE</scope>
    <source>
        <strain evidence="4">L227-S17</strain>
    </source>
</reference>
<dbReference type="RefSeq" id="WP_341467588.1">
    <property type="nucleotide sequence ID" value="NZ_CP128399.1"/>
</dbReference>
<dbReference type="Proteomes" id="UP001431572">
    <property type="component" value="Chromosome 1"/>
</dbReference>
<dbReference type="EMBL" id="CP128399">
    <property type="protein sequence ID" value="WJW65701.1"/>
    <property type="molecule type" value="Genomic_DNA"/>
</dbReference>
<feature type="transmembrane region" description="Helical" evidence="1">
    <location>
        <begin position="6"/>
        <end position="27"/>
    </location>
</feature>
<dbReference type="InterPro" id="IPR019251">
    <property type="entry name" value="DUF2231_TM"/>
</dbReference>
<evidence type="ECO:0000256" key="1">
    <source>
        <dbReference type="SAM" id="Phobius"/>
    </source>
</evidence>
<feature type="transmembrane region" description="Helical" evidence="1">
    <location>
        <begin position="73"/>
        <end position="96"/>
    </location>
</feature>
<protein>
    <submittedName>
        <fullName evidence="3">DUF2231 domain-containing protein</fullName>
    </submittedName>
</protein>
<dbReference type="EMBL" id="JACATZ010000001">
    <property type="protein sequence ID" value="NWJ46330.1"/>
    <property type="molecule type" value="Genomic_DNA"/>
</dbReference>
<accession>A0A8T7M276</accession>
<evidence type="ECO:0000313" key="5">
    <source>
        <dbReference type="Proteomes" id="UP000521676"/>
    </source>
</evidence>
<evidence type="ECO:0000313" key="4">
    <source>
        <dbReference type="EMBL" id="WJW65701.1"/>
    </source>
</evidence>
<proteinExistence type="predicted"/>
<dbReference type="AlphaFoldDB" id="A0A8T7M276"/>
<keyword evidence="6" id="KW-1185">Reference proteome</keyword>
<feature type="domain" description="DUF2231" evidence="2">
    <location>
        <begin position="3"/>
        <end position="147"/>
    </location>
</feature>
<feature type="transmembrane region" description="Helical" evidence="1">
    <location>
        <begin position="34"/>
        <end position="53"/>
    </location>
</feature>
<name>A0A8T7M276_9CHLR</name>
<evidence type="ECO:0000313" key="3">
    <source>
        <dbReference type="EMBL" id="NWJ46330.1"/>
    </source>
</evidence>
<evidence type="ECO:0000259" key="2">
    <source>
        <dbReference type="Pfam" id="PF09990"/>
    </source>
</evidence>
<feature type="transmembrane region" description="Helical" evidence="1">
    <location>
        <begin position="117"/>
        <end position="141"/>
    </location>
</feature>
<gene>
    <name evidence="3" type="ORF">HXX08_10675</name>
    <name evidence="4" type="ORF">OZ401_001479</name>
</gene>
<keyword evidence="1" id="KW-0472">Membrane</keyword>
<keyword evidence="1" id="KW-1133">Transmembrane helix</keyword>
<evidence type="ECO:0000313" key="6">
    <source>
        <dbReference type="Proteomes" id="UP001431572"/>
    </source>
</evidence>
<keyword evidence="1" id="KW-0812">Transmembrane</keyword>
<dbReference type="Pfam" id="PF09990">
    <property type="entry name" value="DUF2231"/>
    <property type="match status" value="1"/>
</dbReference>
<dbReference type="Proteomes" id="UP000521676">
    <property type="component" value="Unassembled WGS sequence"/>
</dbReference>
<sequence length="148" mass="16020">MVIHPLLTHFPIALLLAGSLTLVWQTVTHKENSAIVPFVDGALGLGYAGLLMTVATGLFDMQNSPKTNAKEGWLLFAVLHIIAGVSLVLVYGIMLFRRFVSLAADSKDEEIRKVDQLALVLNIVGIILLVAVGWLGGHIVYEYRVGIG</sequence>
<organism evidence="3 5">
    <name type="scientific">Candidatus Chlorohelix allophototropha</name>
    <dbReference type="NCBI Taxonomy" id="3003348"/>
    <lineage>
        <taxon>Bacteria</taxon>
        <taxon>Bacillati</taxon>
        <taxon>Chloroflexota</taxon>
        <taxon>Chloroflexia</taxon>
        <taxon>Candidatus Chloroheliales</taxon>
        <taxon>Candidatus Chloroheliaceae</taxon>
        <taxon>Candidatus Chlorohelix</taxon>
    </lineage>
</organism>